<organism evidence="1 2">
    <name type="scientific">Draconibacterium orientale</name>
    <dbReference type="NCBI Taxonomy" id="1168034"/>
    <lineage>
        <taxon>Bacteria</taxon>
        <taxon>Pseudomonadati</taxon>
        <taxon>Bacteroidota</taxon>
        <taxon>Bacteroidia</taxon>
        <taxon>Marinilabiliales</taxon>
        <taxon>Prolixibacteraceae</taxon>
        <taxon>Draconibacterium</taxon>
    </lineage>
</organism>
<dbReference type="EMBL" id="CP007451">
    <property type="protein sequence ID" value="AHW61443.1"/>
    <property type="molecule type" value="Genomic_DNA"/>
</dbReference>
<evidence type="ECO:0000313" key="1">
    <source>
        <dbReference type="EMBL" id="AHW61443.1"/>
    </source>
</evidence>
<protein>
    <submittedName>
        <fullName evidence="1">Uncharacterized protein</fullName>
    </submittedName>
</protein>
<gene>
    <name evidence="1" type="ORF">FH5T_01265</name>
</gene>
<dbReference type="Proteomes" id="UP000023772">
    <property type="component" value="Chromosome"/>
</dbReference>
<name>A0ABN4D1P1_9BACT</name>
<keyword evidence="2" id="KW-1185">Reference proteome</keyword>
<accession>A0ABN4D1P1</accession>
<reference evidence="1 2" key="1">
    <citation type="submission" date="2014-03" db="EMBL/GenBank/DDBJ databases">
        <title>Complete genome sequence of a deeply braunched marine Bacteroidia bacterium Draconibacterium orientale type strain FH5T.</title>
        <authorList>
            <person name="Li X."/>
            <person name="Wang X."/>
            <person name="Xie Z."/>
            <person name="Du Z."/>
            <person name="Chen G."/>
        </authorList>
    </citation>
    <scope>NUCLEOTIDE SEQUENCE [LARGE SCALE GENOMIC DNA]</scope>
    <source>
        <strain evidence="1 2">FH5</strain>
    </source>
</reference>
<evidence type="ECO:0000313" key="2">
    <source>
        <dbReference type="Proteomes" id="UP000023772"/>
    </source>
</evidence>
<sequence>MYLKKITGFNLKKMKKMKNQQNVKMNLSLDRDFYELLQANAKRDYVKVATWTKQFLMKNLLEKNNSDSKCLIQNEKEM</sequence>
<proteinExistence type="predicted"/>